<proteinExistence type="predicted"/>
<keyword evidence="1" id="KW-0862">Zinc</keyword>
<dbReference type="InterPro" id="IPR013087">
    <property type="entry name" value="Znf_C2H2_type"/>
</dbReference>
<feature type="compositionally biased region" description="Polar residues" evidence="2">
    <location>
        <begin position="270"/>
        <end position="286"/>
    </location>
</feature>
<dbReference type="SUPFAM" id="SSF57667">
    <property type="entry name" value="beta-beta-alpha zinc fingers"/>
    <property type="match status" value="1"/>
</dbReference>
<feature type="compositionally biased region" description="Basic and acidic residues" evidence="2">
    <location>
        <begin position="292"/>
        <end position="301"/>
    </location>
</feature>
<organism evidence="4 5">
    <name type="scientific">Schizopora paradoxa</name>
    <dbReference type="NCBI Taxonomy" id="27342"/>
    <lineage>
        <taxon>Eukaryota</taxon>
        <taxon>Fungi</taxon>
        <taxon>Dikarya</taxon>
        <taxon>Basidiomycota</taxon>
        <taxon>Agaricomycotina</taxon>
        <taxon>Agaricomycetes</taxon>
        <taxon>Hymenochaetales</taxon>
        <taxon>Schizoporaceae</taxon>
        <taxon>Schizopora</taxon>
    </lineage>
</organism>
<dbReference type="Pfam" id="PF00096">
    <property type="entry name" value="zf-C2H2"/>
    <property type="match status" value="2"/>
</dbReference>
<dbReference type="InParanoid" id="A0A0H2S8N3"/>
<dbReference type="AlphaFoldDB" id="A0A0H2S8N3"/>
<evidence type="ECO:0000256" key="2">
    <source>
        <dbReference type="SAM" id="MobiDB-lite"/>
    </source>
</evidence>
<evidence type="ECO:0000313" key="5">
    <source>
        <dbReference type="Proteomes" id="UP000053477"/>
    </source>
</evidence>
<dbReference type="GO" id="GO:0008270">
    <property type="term" value="F:zinc ion binding"/>
    <property type="evidence" value="ECO:0007669"/>
    <property type="project" value="UniProtKB-KW"/>
</dbReference>
<evidence type="ECO:0000256" key="1">
    <source>
        <dbReference type="PROSITE-ProRule" id="PRU00042"/>
    </source>
</evidence>
<keyword evidence="5" id="KW-1185">Reference proteome</keyword>
<evidence type="ECO:0000313" key="4">
    <source>
        <dbReference type="EMBL" id="KLO20597.1"/>
    </source>
</evidence>
<protein>
    <recommendedName>
        <fullName evidence="3">C2H2-type domain-containing protein</fullName>
    </recommendedName>
</protein>
<sequence length="456" mass="48625">MVRKHSSEQTTEGKRNASKKASSSAATWACDLGRCDKKFAREADLRRHQRTAKVHVAFESKLSHPCPQCTSSFTRTDALKRHQKTRHNGIIIKSSSMGMRDPDAVQQTSVVSGSSSQNRATSTRISEGADGASNSAIISTDTSVSPSDEPGLNSGSQSYYRRLAHDTSKLDVIGLATPAGNVTSSVFVHSPDSAGALINSLPSQEAGFSEQVGSSSSSRHWPPAPPWIQESPGRLQNDTGPYYRPGSYYRTPDGLPIPPEPAAFDREEPAQQQGGASRSELKSISKSPRGPQSEDTKDGDTRSASSRSRSSVPIADNPCLESQRTSSPIPTTDRISVNVAVQRALQAMLAIDPSLGNMPSLQSSDETGHPAPPVSFQVPLSAFAALANSVNIDHNEDRRHYDANAIAVTATSTANTSSISIADTDGNMEVGLNVSTSENGTPILRPDEILNEDSFI</sequence>
<reference evidence="4 5" key="1">
    <citation type="submission" date="2015-04" db="EMBL/GenBank/DDBJ databases">
        <title>Complete genome sequence of Schizopora paradoxa KUC8140, a cosmopolitan wood degrader in East Asia.</title>
        <authorList>
            <consortium name="DOE Joint Genome Institute"/>
            <person name="Min B."/>
            <person name="Park H."/>
            <person name="Jang Y."/>
            <person name="Kim J.-J."/>
            <person name="Kim K.H."/>
            <person name="Pangilinan J."/>
            <person name="Lipzen A."/>
            <person name="Riley R."/>
            <person name="Grigoriev I.V."/>
            <person name="Spatafora J.W."/>
            <person name="Choi I.-G."/>
        </authorList>
    </citation>
    <scope>NUCLEOTIDE SEQUENCE [LARGE SCALE GENOMIC DNA]</scope>
    <source>
        <strain evidence="4 5">KUC8140</strain>
    </source>
</reference>
<keyword evidence="1" id="KW-0863">Zinc-finger</keyword>
<dbReference type="OrthoDB" id="8922241at2759"/>
<gene>
    <name evidence="4" type="ORF">SCHPADRAFT_13366</name>
</gene>
<feature type="compositionally biased region" description="Basic and acidic residues" evidence="2">
    <location>
        <begin position="1"/>
        <end position="15"/>
    </location>
</feature>
<dbReference type="STRING" id="27342.A0A0H2S8N3"/>
<accession>A0A0H2S8N3</accession>
<dbReference type="Proteomes" id="UP000053477">
    <property type="component" value="Unassembled WGS sequence"/>
</dbReference>
<dbReference type="EMBL" id="KQ085882">
    <property type="protein sequence ID" value="KLO20597.1"/>
    <property type="molecule type" value="Genomic_DNA"/>
</dbReference>
<feature type="compositionally biased region" description="Polar residues" evidence="2">
    <location>
        <begin position="132"/>
        <end position="146"/>
    </location>
</feature>
<feature type="domain" description="C2H2-type" evidence="3">
    <location>
        <begin position="28"/>
        <end position="60"/>
    </location>
</feature>
<dbReference type="SMART" id="SM00355">
    <property type="entry name" value="ZnF_C2H2"/>
    <property type="match status" value="2"/>
</dbReference>
<dbReference type="Gene3D" id="3.30.160.60">
    <property type="entry name" value="Classic Zinc Finger"/>
    <property type="match status" value="1"/>
</dbReference>
<dbReference type="InterPro" id="IPR036236">
    <property type="entry name" value="Znf_C2H2_sf"/>
</dbReference>
<feature type="compositionally biased region" description="Polar residues" evidence="2">
    <location>
        <begin position="320"/>
        <end position="331"/>
    </location>
</feature>
<feature type="region of interest" description="Disordered" evidence="2">
    <location>
        <begin position="205"/>
        <end position="331"/>
    </location>
</feature>
<dbReference type="PROSITE" id="PS00028">
    <property type="entry name" value="ZINC_FINGER_C2H2_1"/>
    <property type="match status" value="1"/>
</dbReference>
<dbReference type="PROSITE" id="PS50157">
    <property type="entry name" value="ZINC_FINGER_C2H2_2"/>
    <property type="match status" value="2"/>
</dbReference>
<keyword evidence="1" id="KW-0479">Metal-binding</keyword>
<feature type="region of interest" description="Disordered" evidence="2">
    <location>
        <begin position="1"/>
        <end position="26"/>
    </location>
</feature>
<feature type="domain" description="C2H2-type" evidence="3">
    <location>
        <begin position="64"/>
        <end position="89"/>
    </location>
</feature>
<feature type="region of interest" description="Disordered" evidence="2">
    <location>
        <begin position="98"/>
        <end position="157"/>
    </location>
</feature>
<feature type="compositionally biased region" description="Low complexity" evidence="2">
    <location>
        <begin position="302"/>
        <end position="311"/>
    </location>
</feature>
<name>A0A0H2S8N3_9AGAM</name>
<evidence type="ECO:0000259" key="3">
    <source>
        <dbReference type="PROSITE" id="PS50157"/>
    </source>
</evidence>
<feature type="compositionally biased region" description="Low complexity" evidence="2">
    <location>
        <begin position="105"/>
        <end position="117"/>
    </location>
</feature>